<protein>
    <submittedName>
        <fullName evidence="1">Uncharacterized protein</fullName>
    </submittedName>
</protein>
<gene>
    <name evidence="1" type="ORF">BYL167_LOCUS32371</name>
</gene>
<organism evidence="1 2">
    <name type="scientific">Rotaria magnacalcarata</name>
    <dbReference type="NCBI Taxonomy" id="392030"/>
    <lineage>
        <taxon>Eukaryota</taxon>
        <taxon>Metazoa</taxon>
        <taxon>Spiralia</taxon>
        <taxon>Gnathifera</taxon>
        <taxon>Rotifera</taxon>
        <taxon>Eurotatoria</taxon>
        <taxon>Bdelloidea</taxon>
        <taxon>Philodinida</taxon>
        <taxon>Philodinidae</taxon>
        <taxon>Rotaria</taxon>
    </lineage>
</organism>
<dbReference type="Proteomes" id="UP000681967">
    <property type="component" value="Unassembled WGS sequence"/>
</dbReference>
<proteinExistence type="predicted"/>
<feature type="non-terminal residue" evidence="1">
    <location>
        <position position="1"/>
    </location>
</feature>
<accession>A0A8S2W186</accession>
<comment type="caution">
    <text evidence="1">The sequence shown here is derived from an EMBL/GenBank/DDBJ whole genome shotgun (WGS) entry which is preliminary data.</text>
</comment>
<name>A0A8S2W186_9BILA</name>
<reference evidence="1" key="1">
    <citation type="submission" date="2021-02" db="EMBL/GenBank/DDBJ databases">
        <authorList>
            <person name="Nowell W R."/>
        </authorList>
    </citation>
    <scope>NUCLEOTIDE SEQUENCE</scope>
</reference>
<dbReference type="EMBL" id="CAJOBH010059794">
    <property type="protein sequence ID" value="CAF4419095.1"/>
    <property type="molecule type" value="Genomic_DNA"/>
</dbReference>
<sequence length="44" mass="5092">GRRQDALDNYRACVELSDALQLARKHGLIKAPTKTRRRLWLTLS</sequence>
<evidence type="ECO:0000313" key="1">
    <source>
        <dbReference type="EMBL" id="CAF4419095.1"/>
    </source>
</evidence>
<dbReference type="AlphaFoldDB" id="A0A8S2W186"/>
<evidence type="ECO:0000313" key="2">
    <source>
        <dbReference type="Proteomes" id="UP000681967"/>
    </source>
</evidence>